<evidence type="ECO:0000256" key="3">
    <source>
        <dbReference type="ARBA" id="ARBA00023237"/>
    </source>
</evidence>
<dbReference type="SUPFAM" id="SSF103088">
    <property type="entry name" value="OmpA-like"/>
    <property type="match status" value="1"/>
</dbReference>
<feature type="compositionally biased region" description="Low complexity" evidence="5">
    <location>
        <begin position="88"/>
        <end position="111"/>
    </location>
</feature>
<evidence type="ECO:0000313" key="7">
    <source>
        <dbReference type="EMBL" id="MFC0813236.1"/>
    </source>
</evidence>
<protein>
    <submittedName>
        <fullName evidence="7">OmpA family protein</fullName>
    </submittedName>
</protein>
<gene>
    <name evidence="7" type="ORF">ACFHYO_14105</name>
</gene>
<evidence type="ECO:0000256" key="2">
    <source>
        <dbReference type="ARBA" id="ARBA00023136"/>
    </source>
</evidence>
<evidence type="ECO:0000313" key="8">
    <source>
        <dbReference type="Proteomes" id="UP001589920"/>
    </source>
</evidence>
<dbReference type="Pfam" id="PF00691">
    <property type="entry name" value="OmpA"/>
    <property type="match status" value="1"/>
</dbReference>
<dbReference type="InterPro" id="IPR050330">
    <property type="entry name" value="Bact_OuterMem_StrucFunc"/>
</dbReference>
<dbReference type="EMBL" id="JBHMQU010000075">
    <property type="protein sequence ID" value="MFC0813236.1"/>
    <property type="molecule type" value="Genomic_DNA"/>
</dbReference>
<comment type="subcellular location">
    <subcellularLocation>
        <location evidence="1">Cell outer membrane</location>
    </subcellularLocation>
</comment>
<feature type="domain" description="OmpA-like" evidence="6">
    <location>
        <begin position="288"/>
        <end position="408"/>
    </location>
</feature>
<keyword evidence="8" id="KW-1185">Reference proteome</keyword>
<dbReference type="CDD" id="cd07185">
    <property type="entry name" value="OmpA_C-like"/>
    <property type="match status" value="1"/>
</dbReference>
<feature type="region of interest" description="Disordered" evidence="5">
    <location>
        <begin position="88"/>
        <end position="117"/>
    </location>
</feature>
<keyword evidence="2 4" id="KW-0472">Membrane</keyword>
<name>A0ABV6T7I6_9RHOB</name>
<dbReference type="Proteomes" id="UP001589920">
    <property type="component" value="Unassembled WGS sequence"/>
</dbReference>
<reference evidence="7 8" key="1">
    <citation type="submission" date="2024-09" db="EMBL/GenBank/DDBJ databases">
        <authorList>
            <person name="Sun Q."/>
            <person name="Mori K."/>
        </authorList>
    </citation>
    <scope>NUCLEOTIDE SEQUENCE [LARGE SCALE GENOMIC DNA]</scope>
    <source>
        <strain evidence="7 8">KCTC 42086</strain>
    </source>
</reference>
<dbReference type="PRINTS" id="PR01021">
    <property type="entry name" value="OMPADOMAIN"/>
</dbReference>
<comment type="caution">
    <text evidence="7">The sequence shown here is derived from an EMBL/GenBank/DDBJ whole genome shotgun (WGS) entry which is preliminary data.</text>
</comment>
<keyword evidence="3" id="KW-0998">Cell outer membrane</keyword>
<organism evidence="7 8">
    <name type="scientific">Paracoccus panacisoli</name>
    <dbReference type="NCBI Taxonomy" id="1510163"/>
    <lineage>
        <taxon>Bacteria</taxon>
        <taxon>Pseudomonadati</taxon>
        <taxon>Pseudomonadota</taxon>
        <taxon>Alphaproteobacteria</taxon>
        <taxon>Rhodobacterales</taxon>
        <taxon>Paracoccaceae</taxon>
        <taxon>Paracoccus</taxon>
    </lineage>
</organism>
<evidence type="ECO:0000256" key="5">
    <source>
        <dbReference type="SAM" id="MobiDB-lite"/>
    </source>
</evidence>
<sequence>GDALAEALAAAKAIPEATAKETDAAREAAAGAEAPAVAALAESAAPVVTTDKTTVTEATSRAATEDFSTDLRGAARDAVAAAAAAAAAGGQPVVTPAPEAATTTPAPAQTASGDRDSDLESALKNIVLPALAGMAVGSVLSNNREVALNTGDRVVVTRADGSQEVIKDDNALMLRPGSTVQTEEFADGSSRTIVTREDGSQVVTIRDADLRVLRRTVVHPDGTTTALIDETQAVQPVDIASLPRPAEPIIVMPGQTVSDEALREALRRETTVDRSFTLGQIRNIPEVRALVAPVDIQAITFDTGSAAIKPDQAQALASLGRVIAEQIRQNPGEMFLIEGHTDTVGADAMNLALSDRRAESVALALTEFFRVPPENMVVQGYGEQFLKVAREGDVRANRRAAVRRITDLLARN</sequence>
<dbReference type="Gene3D" id="3.30.1330.60">
    <property type="entry name" value="OmpA-like domain"/>
    <property type="match status" value="1"/>
</dbReference>
<proteinExistence type="predicted"/>
<dbReference type="PANTHER" id="PTHR30329">
    <property type="entry name" value="STATOR ELEMENT OF FLAGELLAR MOTOR COMPLEX"/>
    <property type="match status" value="1"/>
</dbReference>
<evidence type="ECO:0000256" key="1">
    <source>
        <dbReference type="ARBA" id="ARBA00004442"/>
    </source>
</evidence>
<dbReference type="InterPro" id="IPR006664">
    <property type="entry name" value="OMP_bac"/>
</dbReference>
<dbReference type="InterPro" id="IPR006665">
    <property type="entry name" value="OmpA-like"/>
</dbReference>
<dbReference type="PROSITE" id="PS51123">
    <property type="entry name" value="OMPA_2"/>
    <property type="match status" value="1"/>
</dbReference>
<dbReference type="RefSeq" id="WP_394321208.1">
    <property type="nucleotide sequence ID" value="NZ_JBHMQU010000075.1"/>
</dbReference>
<evidence type="ECO:0000259" key="6">
    <source>
        <dbReference type="PROSITE" id="PS51123"/>
    </source>
</evidence>
<feature type="non-terminal residue" evidence="7">
    <location>
        <position position="1"/>
    </location>
</feature>
<dbReference type="PANTHER" id="PTHR30329:SF21">
    <property type="entry name" value="LIPOPROTEIN YIAD-RELATED"/>
    <property type="match status" value="1"/>
</dbReference>
<evidence type="ECO:0000256" key="4">
    <source>
        <dbReference type="PROSITE-ProRule" id="PRU00473"/>
    </source>
</evidence>
<dbReference type="InterPro" id="IPR036737">
    <property type="entry name" value="OmpA-like_sf"/>
</dbReference>
<accession>A0ABV6T7I6</accession>